<evidence type="ECO:0000256" key="2">
    <source>
        <dbReference type="ARBA" id="ARBA00022737"/>
    </source>
</evidence>
<sequence>HGTFKESNEVITICTNKSNEIGNIIMKNASKGKWIPGSLESLRKTHGCGYSFYCDTCERGFSNQSSLDKHNSTELHFKRLLKSKPECDSFTLTRGNQFGFDPLGDNEGLPSQRKRRNVQIKNYGNRKPGSGKGTEGKVRCPTCYAHFHEEMMGKHLLSFFHCQKSEIEGRRVDPEKSLILENIHSIVVLSPYQCKPCRFYFTHRLQLLWHFERYHVSCVDRKLSGKPEEGGWICSACRSKGYDAVGMMNHLKNSPEHAKMEAAIQKEFLSHFATCSERMFEEVSPESAFKSVKNDTVEQSSGQSNENSVRLEDPASGSRIAGAELGHNTKSLGTIHFSSDSRFICTFCQFSTKSRAHFSRHLKIHDESRTKTFGCESCNATFYEKYQLNYHMKLHTGKSIQCNHPGCEYIGRSNSELQNKSHKEFKCNQCSYATNLPQGLKRHELTHTNSSMFFCPYCKYSSKSMDNIRIHVLKRKIHEGATLYTCRICKSESRNFTCNKFNVFKQHVVRNHTKDPHSSTDFGIFVLAGLRKTICPTPSFQPINSSDSEMEKVNATTVSQGNISRKLMQLETDNYLTQLKRVLTPRSAVPAREKTPAFFQLLERKYLKKTSIA</sequence>
<feature type="domain" description="C2H2-type" evidence="8">
    <location>
        <begin position="343"/>
        <end position="370"/>
    </location>
</feature>
<name>A0A8J2J4U1_9HEXA</name>
<organism evidence="9 10">
    <name type="scientific">Allacma fusca</name>
    <dbReference type="NCBI Taxonomy" id="39272"/>
    <lineage>
        <taxon>Eukaryota</taxon>
        <taxon>Metazoa</taxon>
        <taxon>Ecdysozoa</taxon>
        <taxon>Arthropoda</taxon>
        <taxon>Hexapoda</taxon>
        <taxon>Collembola</taxon>
        <taxon>Symphypleona</taxon>
        <taxon>Sminthuridae</taxon>
        <taxon>Allacma</taxon>
    </lineage>
</organism>
<dbReference type="EMBL" id="CAJVCH010001681">
    <property type="protein sequence ID" value="CAG7640373.1"/>
    <property type="molecule type" value="Genomic_DNA"/>
</dbReference>
<feature type="non-terminal residue" evidence="9">
    <location>
        <position position="1"/>
    </location>
</feature>
<dbReference type="PANTHER" id="PTHR24394:SF29">
    <property type="entry name" value="MYONEURIN"/>
    <property type="match status" value="1"/>
</dbReference>
<evidence type="ECO:0000256" key="7">
    <source>
        <dbReference type="SAM" id="MobiDB-lite"/>
    </source>
</evidence>
<dbReference type="Proteomes" id="UP000708208">
    <property type="component" value="Unassembled WGS sequence"/>
</dbReference>
<feature type="region of interest" description="Disordered" evidence="7">
    <location>
        <begin position="101"/>
        <end position="135"/>
    </location>
</feature>
<dbReference type="PANTHER" id="PTHR24394">
    <property type="entry name" value="ZINC FINGER PROTEIN"/>
    <property type="match status" value="1"/>
</dbReference>
<dbReference type="AlphaFoldDB" id="A0A8J2J4U1"/>
<keyword evidence="4" id="KW-0862">Zinc</keyword>
<proteinExistence type="predicted"/>
<reference evidence="9" key="1">
    <citation type="submission" date="2021-06" db="EMBL/GenBank/DDBJ databases">
        <authorList>
            <person name="Hodson N. C."/>
            <person name="Mongue J. A."/>
            <person name="Jaron S. K."/>
        </authorList>
    </citation>
    <scope>NUCLEOTIDE SEQUENCE</scope>
</reference>
<evidence type="ECO:0000256" key="4">
    <source>
        <dbReference type="ARBA" id="ARBA00022833"/>
    </source>
</evidence>
<dbReference type="SMART" id="SM00355">
    <property type="entry name" value="ZnF_C2H2"/>
    <property type="match status" value="9"/>
</dbReference>
<comment type="caution">
    <text evidence="9">The sequence shown here is derived from an EMBL/GenBank/DDBJ whole genome shotgun (WGS) entry which is preliminary data.</text>
</comment>
<dbReference type="GO" id="GO:0008270">
    <property type="term" value="F:zinc ion binding"/>
    <property type="evidence" value="ECO:0007669"/>
    <property type="project" value="UniProtKB-KW"/>
</dbReference>
<dbReference type="PROSITE" id="PS50157">
    <property type="entry name" value="ZINC_FINGER_C2H2_2"/>
    <property type="match status" value="4"/>
</dbReference>
<feature type="domain" description="C2H2-type" evidence="8">
    <location>
        <begin position="52"/>
        <end position="76"/>
    </location>
</feature>
<dbReference type="InterPro" id="IPR013087">
    <property type="entry name" value="Znf_C2H2_type"/>
</dbReference>
<evidence type="ECO:0000313" key="9">
    <source>
        <dbReference type="EMBL" id="CAG7640373.1"/>
    </source>
</evidence>
<evidence type="ECO:0000256" key="5">
    <source>
        <dbReference type="ARBA" id="ARBA00023242"/>
    </source>
</evidence>
<evidence type="ECO:0000256" key="6">
    <source>
        <dbReference type="PROSITE-ProRule" id="PRU00042"/>
    </source>
</evidence>
<evidence type="ECO:0000259" key="8">
    <source>
        <dbReference type="PROSITE" id="PS50157"/>
    </source>
</evidence>
<feature type="domain" description="C2H2-type" evidence="8">
    <location>
        <begin position="425"/>
        <end position="452"/>
    </location>
</feature>
<gene>
    <name evidence="9" type="ORF">AFUS01_LOCUS387</name>
</gene>
<accession>A0A8J2J4U1</accession>
<feature type="compositionally biased region" description="Polar residues" evidence="7">
    <location>
        <begin position="297"/>
        <end position="308"/>
    </location>
</feature>
<feature type="region of interest" description="Disordered" evidence="7">
    <location>
        <begin position="291"/>
        <end position="315"/>
    </location>
</feature>
<dbReference type="OrthoDB" id="7788172at2759"/>
<dbReference type="GO" id="GO:0005634">
    <property type="term" value="C:nucleus"/>
    <property type="evidence" value="ECO:0007669"/>
    <property type="project" value="TreeGrafter"/>
</dbReference>
<evidence type="ECO:0000256" key="3">
    <source>
        <dbReference type="ARBA" id="ARBA00022771"/>
    </source>
</evidence>
<keyword evidence="10" id="KW-1185">Reference proteome</keyword>
<dbReference type="PROSITE" id="PS00028">
    <property type="entry name" value="ZINC_FINGER_C2H2_1"/>
    <property type="match status" value="3"/>
</dbReference>
<dbReference type="InterPro" id="IPR022755">
    <property type="entry name" value="Znf_C2H2_jaz"/>
</dbReference>
<keyword evidence="5" id="KW-0539">Nucleus</keyword>
<keyword evidence="1" id="KW-0479">Metal-binding</keyword>
<feature type="domain" description="C2H2-type" evidence="8">
    <location>
        <begin position="373"/>
        <end position="400"/>
    </location>
</feature>
<dbReference type="Pfam" id="PF12171">
    <property type="entry name" value="zf-C2H2_jaz"/>
    <property type="match status" value="1"/>
</dbReference>
<evidence type="ECO:0000256" key="1">
    <source>
        <dbReference type="ARBA" id="ARBA00022723"/>
    </source>
</evidence>
<protein>
    <recommendedName>
        <fullName evidence="8">C2H2-type domain-containing protein</fullName>
    </recommendedName>
</protein>
<keyword evidence="3 6" id="KW-0863">Zinc-finger</keyword>
<keyword evidence="2" id="KW-0677">Repeat</keyword>
<dbReference type="GO" id="GO:0000981">
    <property type="term" value="F:DNA-binding transcription factor activity, RNA polymerase II-specific"/>
    <property type="evidence" value="ECO:0007669"/>
    <property type="project" value="TreeGrafter"/>
</dbReference>
<evidence type="ECO:0000313" key="10">
    <source>
        <dbReference type="Proteomes" id="UP000708208"/>
    </source>
</evidence>